<accession>A0A518CKC0</accession>
<evidence type="ECO:0000256" key="1">
    <source>
        <dbReference type="SAM" id="MobiDB-lite"/>
    </source>
</evidence>
<proteinExistence type="predicted"/>
<dbReference type="KEGG" id="plon:Pla110_13830"/>
<evidence type="ECO:0000259" key="3">
    <source>
        <dbReference type="Pfam" id="PF07969"/>
    </source>
</evidence>
<evidence type="ECO:0000313" key="4">
    <source>
        <dbReference type="EMBL" id="QDU79670.1"/>
    </source>
</evidence>
<dbReference type="PANTHER" id="PTHR43135">
    <property type="entry name" value="ALPHA-D-RIBOSE 1-METHYLPHOSPHONATE 5-TRIPHOSPHATE DIPHOSPHATASE"/>
    <property type="match status" value="1"/>
</dbReference>
<sequence length="928" mass="101356">MIFNKLKKTVNLRVMLICSIMLLTGIVLLPGAETAENEKANTKQQVEAWRGARILTATGEVYDPGTLVVAQGKIQSVGSEEEITIPEGAKVHDVRGKVIIPGLVDTHSHLGVYSRPGVAANRDGNEATGPVQGIVRALDALNPYDPGIKMALSGGVTTANVMPGSANVIGGQTIYIKLRGYTPEQMWIASEKTVGGLKMANGENPKRSYGSRGQAPSTRMKIAAMQRATFLKAQHYQQEWEHYRKQKAVGEEVDPPQRDLELEPLVEVLEKKRTVHFHTHRADDILTVLRLKREFDFELVIQHGTEAFKVAAEIAEANVPVSMTVIDSPGGKQEVVDLLEQTGAILQQAGVKVIINTDDPVTESRFLLRTAAVTIRGGLSEDEALRALTLSAAEVMHLDERIGSLETGKDADFVVLSGAPFSTYTRVLETWIEGKQYFSLADEDQRWYQTGGFALLDKELRPDYPTPPEAAPFPELAANNQEESSAEIPAITEETTEYIVQAELLFPVSGPPVPHGAVWVRDGKIMAVGTLEELNAPDNVPVVKSKVVTPGLIDAYSMVPLSGAYNISADQDHDEKSGTLQPELRVLDAFNPQEPLLRFLMQQGVTLIHASPGRSNLIAGQSGVFRTYGQNADEMVVQFPQSLVLNLGGEPKSAYQGKSPGTRMGVAAILRKTFQEAQNKLNKENKKPDEEQVDAAEVDRSKPALAERPAAIEKPESRDLKQEILTQVLKQDIPVLIAAQRADDLLTGLRLMQEFDLKGVFTLAGEAYLVRETLAESKTPVIVHPTMQRVGGMETYHSYTGNAAALVEKGNLIAIGTGFEDYVPKTRIVRHEAAMSIPYGLSHAQALQAITLDAARILKLDDQYGSLEPGKVADLVLYDGDPFEHATHVEQVIIDGKQVFQRTQGPIDWRELISLIPAIPESGCCLGF</sequence>
<dbReference type="InterPro" id="IPR006680">
    <property type="entry name" value="Amidohydro-rel"/>
</dbReference>
<organism evidence="4 5">
    <name type="scientific">Polystyrenella longa</name>
    <dbReference type="NCBI Taxonomy" id="2528007"/>
    <lineage>
        <taxon>Bacteria</taxon>
        <taxon>Pseudomonadati</taxon>
        <taxon>Planctomycetota</taxon>
        <taxon>Planctomycetia</taxon>
        <taxon>Planctomycetales</taxon>
        <taxon>Planctomycetaceae</taxon>
        <taxon>Polystyrenella</taxon>
    </lineage>
</organism>
<dbReference type="InterPro" id="IPR011059">
    <property type="entry name" value="Metal-dep_hydrolase_composite"/>
</dbReference>
<dbReference type="InterPro" id="IPR013108">
    <property type="entry name" value="Amidohydro_3"/>
</dbReference>
<dbReference type="InterPro" id="IPR051781">
    <property type="entry name" value="Metallo-dep_Hydrolase"/>
</dbReference>
<dbReference type="PANTHER" id="PTHR43135:SF3">
    <property type="entry name" value="ALPHA-D-RIBOSE 1-METHYLPHOSPHONATE 5-TRIPHOSPHATE DIPHOSPHATASE"/>
    <property type="match status" value="1"/>
</dbReference>
<dbReference type="AlphaFoldDB" id="A0A518CKC0"/>
<dbReference type="GO" id="GO:0016810">
    <property type="term" value="F:hydrolase activity, acting on carbon-nitrogen (but not peptide) bonds"/>
    <property type="evidence" value="ECO:0007669"/>
    <property type="project" value="InterPro"/>
</dbReference>
<dbReference type="Proteomes" id="UP000317178">
    <property type="component" value="Chromosome"/>
</dbReference>
<dbReference type="EMBL" id="CP036281">
    <property type="protein sequence ID" value="QDU79670.1"/>
    <property type="molecule type" value="Genomic_DNA"/>
</dbReference>
<name>A0A518CKC0_9PLAN</name>
<keyword evidence="5" id="KW-1185">Reference proteome</keyword>
<dbReference type="InterPro" id="IPR032466">
    <property type="entry name" value="Metal_Hydrolase"/>
</dbReference>
<dbReference type="SUPFAM" id="SSF51338">
    <property type="entry name" value="Composite domain of metallo-dependent hydrolases"/>
    <property type="match status" value="2"/>
</dbReference>
<dbReference type="OrthoDB" id="9802793at2"/>
<feature type="domain" description="Amidohydrolase-related" evidence="2">
    <location>
        <begin position="98"/>
        <end position="435"/>
    </location>
</feature>
<evidence type="ECO:0000313" key="5">
    <source>
        <dbReference type="Proteomes" id="UP000317178"/>
    </source>
</evidence>
<feature type="region of interest" description="Disordered" evidence="1">
    <location>
        <begin position="198"/>
        <end position="217"/>
    </location>
</feature>
<dbReference type="Pfam" id="PF07969">
    <property type="entry name" value="Amidohydro_3"/>
    <property type="match status" value="1"/>
</dbReference>
<reference evidence="4 5" key="1">
    <citation type="submission" date="2019-02" db="EMBL/GenBank/DDBJ databases">
        <title>Deep-cultivation of Planctomycetes and their phenomic and genomic characterization uncovers novel biology.</title>
        <authorList>
            <person name="Wiegand S."/>
            <person name="Jogler M."/>
            <person name="Boedeker C."/>
            <person name="Pinto D."/>
            <person name="Vollmers J."/>
            <person name="Rivas-Marin E."/>
            <person name="Kohn T."/>
            <person name="Peeters S.H."/>
            <person name="Heuer A."/>
            <person name="Rast P."/>
            <person name="Oberbeckmann S."/>
            <person name="Bunk B."/>
            <person name="Jeske O."/>
            <person name="Meyerdierks A."/>
            <person name="Storesund J.E."/>
            <person name="Kallscheuer N."/>
            <person name="Luecker S."/>
            <person name="Lage O.M."/>
            <person name="Pohl T."/>
            <person name="Merkel B.J."/>
            <person name="Hornburger P."/>
            <person name="Mueller R.-W."/>
            <person name="Bruemmer F."/>
            <person name="Labrenz M."/>
            <person name="Spormann A.M."/>
            <person name="Op den Camp H."/>
            <person name="Overmann J."/>
            <person name="Amann R."/>
            <person name="Jetten M.S.M."/>
            <person name="Mascher T."/>
            <person name="Medema M.H."/>
            <person name="Devos D.P."/>
            <person name="Kaster A.-K."/>
            <person name="Ovreas L."/>
            <person name="Rohde M."/>
            <person name="Galperin M.Y."/>
            <person name="Jogler C."/>
        </authorList>
    </citation>
    <scope>NUCLEOTIDE SEQUENCE [LARGE SCALE GENOMIC DNA]</scope>
    <source>
        <strain evidence="4 5">Pla110</strain>
    </source>
</reference>
<evidence type="ECO:0000259" key="2">
    <source>
        <dbReference type="Pfam" id="PF01979"/>
    </source>
</evidence>
<feature type="domain" description="Amidohydrolase 3" evidence="3">
    <location>
        <begin position="834"/>
        <end position="900"/>
    </location>
</feature>
<dbReference type="Pfam" id="PF01979">
    <property type="entry name" value="Amidohydro_1"/>
    <property type="match status" value="1"/>
</dbReference>
<feature type="compositionally biased region" description="Basic and acidic residues" evidence="1">
    <location>
        <begin position="681"/>
        <end position="690"/>
    </location>
</feature>
<dbReference type="Gene3D" id="3.20.20.140">
    <property type="entry name" value="Metal-dependent hydrolases"/>
    <property type="match status" value="2"/>
</dbReference>
<dbReference type="SUPFAM" id="SSF51556">
    <property type="entry name" value="Metallo-dependent hydrolases"/>
    <property type="match status" value="2"/>
</dbReference>
<protein>
    <submittedName>
        <fullName evidence="4">Imidazolonepropionase</fullName>
    </submittedName>
</protein>
<gene>
    <name evidence="4" type="ORF">Pla110_13830</name>
</gene>
<dbReference type="CDD" id="cd01309">
    <property type="entry name" value="Met_dep_hydrolase_C"/>
    <property type="match status" value="1"/>
</dbReference>
<feature type="region of interest" description="Disordered" evidence="1">
    <location>
        <begin position="680"/>
        <end position="703"/>
    </location>
</feature>